<gene>
    <name evidence="7" type="ORF">GE061_017313</name>
</gene>
<evidence type="ECO:0000256" key="6">
    <source>
        <dbReference type="SAM" id="MobiDB-lite"/>
    </source>
</evidence>
<dbReference type="OrthoDB" id="1883432at2759"/>
<comment type="subcellular location">
    <subcellularLocation>
        <location evidence="1">Cytoplasm</location>
        <location evidence="1">Cytoskeleton</location>
    </subcellularLocation>
</comment>
<sequence length="143" mass="16023">MASKTLFTNPEDIHRVLLELEGENFESTIPTSLRLTIRQILGGTPDIASTSNEKTMLDKKQRCAFCPDVSRAQRSHSKADSAGLGEPGVHRGDHSQHQKITDFLNSFDMSCRGRLAGLNEKLTTLERRIEYLEARVQKNDLLA</sequence>
<dbReference type="Gene3D" id="1.20.5.110">
    <property type="match status" value="1"/>
</dbReference>
<dbReference type="AlphaFoldDB" id="A0A8S9XCU7"/>
<feature type="region of interest" description="Disordered" evidence="6">
    <location>
        <begin position="74"/>
        <end position="96"/>
    </location>
</feature>
<dbReference type="GO" id="GO:0048870">
    <property type="term" value="P:cell motility"/>
    <property type="evidence" value="ECO:0007669"/>
    <property type="project" value="TreeGrafter"/>
</dbReference>
<comment type="similarity">
    <text evidence="2">Belongs to the BRK1 family.</text>
</comment>
<evidence type="ECO:0000313" key="8">
    <source>
        <dbReference type="Proteomes" id="UP000466442"/>
    </source>
</evidence>
<evidence type="ECO:0000256" key="3">
    <source>
        <dbReference type="ARBA" id="ARBA00022490"/>
    </source>
</evidence>
<evidence type="ECO:0000256" key="4">
    <source>
        <dbReference type="ARBA" id="ARBA00023054"/>
    </source>
</evidence>
<dbReference type="InterPro" id="IPR033378">
    <property type="entry name" value="BRICK1"/>
</dbReference>
<keyword evidence="3" id="KW-0963">Cytoplasm</keyword>
<reference evidence="7" key="1">
    <citation type="journal article" date="2021" name="Mol. Ecol. Resour.">
        <title>Apolygus lucorum genome provides insights into omnivorousness and mesophyll feeding.</title>
        <authorList>
            <person name="Liu Y."/>
            <person name="Liu H."/>
            <person name="Wang H."/>
            <person name="Huang T."/>
            <person name="Liu B."/>
            <person name="Yang B."/>
            <person name="Yin L."/>
            <person name="Li B."/>
            <person name="Zhang Y."/>
            <person name="Zhang S."/>
            <person name="Jiang F."/>
            <person name="Zhang X."/>
            <person name="Ren Y."/>
            <person name="Wang B."/>
            <person name="Wang S."/>
            <person name="Lu Y."/>
            <person name="Wu K."/>
            <person name="Fan W."/>
            <person name="Wang G."/>
        </authorList>
    </citation>
    <scope>NUCLEOTIDE SEQUENCE</scope>
    <source>
        <strain evidence="7">12Hb</strain>
    </source>
</reference>
<accession>A0A8S9XCU7</accession>
<dbReference type="Proteomes" id="UP000466442">
    <property type="component" value="Unassembled WGS sequence"/>
</dbReference>
<evidence type="ECO:0000256" key="2">
    <source>
        <dbReference type="ARBA" id="ARBA00005620"/>
    </source>
</evidence>
<keyword evidence="8" id="KW-1185">Reference proteome</keyword>
<evidence type="ECO:0000256" key="1">
    <source>
        <dbReference type="ARBA" id="ARBA00004245"/>
    </source>
</evidence>
<organism evidence="7 8">
    <name type="scientific">Apolygus lucorum</name>
    <name type="common">Small green plant bug</name>
    <name type="synonym">Lygocoris lucorum</name>
    <dbReference type="NCBI Taxonomy" id="248454"/>
    <lineage>
        <taxon>Eukaryota</taxon>
        <taxon>Metazoa</taxon>
        <taxon>Ecdysozoa</taxon>
        <taxon>Arthropoda</taxon>
        <taxon>Hexapoda</taxon>
        <taxon>Insecta</taxon>
        <taxon>Pterygota</taxon>
        <taxon>Neoptera</taxon>
        <taxon>Paraneoptera</taxon>
        <taxon>Hemiptera</taxon>
        <taxon>Heteroptera</taxon>
        <taxon>Panheteroptera</taxon>
        <taxon>Cimicomorpha</taxon>
        <taxon>Miridae</taxon>
        <taxon>Mirini</taxon>
        <taxon>Apolygus</taxon>
    </lineage>
</organism>
<comment type="caution">
    <text evidence="7">The sequence shown here is derived from an EMBL/GenBank/DDBJ whole genome shotgun (WGS) entry which is preliminary data.</text>
</comment>
<keyword evidence="4" id="KW-0175">Coiled coil</keyword>
<protein>
    <submittedName>
        <fullName evidence="7">Uncharacterized protein</fullName>
    </submittedName>
</protein>
<evidence type="ECO:0000256" key="5">
    <source>
        <dbReference type="ARBA" id="ARBA00023212"/>
    </source>
</evidence>
<dbReference type="PANTHER" id="PTHR33668:SF1">
    <property type="entry name" value="PROTEIN BRICK1"/>
    <property type="match status" value="1"/>
</dbReference>
<dbReference type="GO" id="GO:0044877">
    <property type="term" value="F:protein-containing complex binding"/>
    <property type="evidence" value="ECO:0007669"/>
    <property type="project" value="InterPro"/>
</dbReference>
<keyword evidence="5" id="KW-0206">Cytoskeleton</keyword>
<dbReference type="GO" id="GO:0007015">
    <property type="term" value="P:actin filament organization"/>
    <property type="evidence" value="ECO:0007669"/>
    <property type="project" value="InterPro"/>
</dbReference>
<evidence type="ECO:0000313" key="7">
    <source>
        <dbReference type="EMBL" id="KAF6206088.1"/>
    </source>
</evidence>
<dbReference type="GO" id="GO:0008064">
    <property type="term" value="P:regulation of actin polymerization or depolymerization"/>
    <property type="evidence" value="ECO:0007669"/>
    <property type="project" value="TreeGrafter"/>
</dbReference>
<proteinExistence type="inferred from homology"/>
<dbReference type="GO" id="GO:0005856">
    <property type="term" value="C:cytoskeleton"/>
    <property type="evidence" value="ECO:0007669"/>
    <property type="project" value="UniProtKB-SubCell"/>
</dbReference>
<dbReference type="GO" id="GO:0031209">
    <property type="term" value="C:SCAR complex"/>
    <property type="evidence" value="ECO:0007669"/>
    <property type="project" value="InterPro"/>
</dbReference>
<dbReference type="PANTHER" id="PTHR33668">
    <property type="entry name" value="PROTEIN BRICK1"/>
    <property type="match status" value="1"/>
</dbReference>
<name>A0A8S9XCU7_APOLU</name>
<dbReference type="EMBL" id="WIXP02000008">
    <property type="protein sequence ID" value="KAF6206088.1"/>
    <property type="molecule type" value="Genomic_DNA"/>
</dbReference>